<evidence type="ECO:0000313" key="2">
    <source>
        <dbReference type="EMBL" id="OIR01764.1"/>
    </source>
</evidence>
<dbReference type="InterPro" id="IPR012939">
    <property type="entry name" value="Glyco_hydro_92"/>
</dbReference>
<sequence>MHESLLRLYNPSPLSGWIGEEDEGQLSALYVMWSMGLFELDGGCYVKPYYDLTSPLFDRVVIHLDRQYYGGRTFVIEAHRSSPGDIYIQSARLDGKPLNRAWITHAEIVRGGTLEFDLGPKPNRAWATGPGSEQPLMLQ</sequence>
<name>A0A1J5SJ63_9ZZZZ</name>
<organism evidence="2">
    <name type="scientific">mine drainage metagenome</name>
    <dbReference type="NCBI Taxonomy" id="410659"/>
    <lineage>
        <taxon>unclassified sequences</taxon>
        <taxon>metagenomes</taxon>
        <taxon>ecological metagenomes</taxon>
    </lineage>
</organism>
<feature type="domain" description="Glycosyl hydrolase family 92" evidence="1">
    <location>
        <begin position="2"/>
        <end position="120"/>
    </location>
</feature>
<dbReference type="AlphaFoldDB" id="A0A1J5SJ63"/>
<accession>A0A1J5SJ63</accession>
<dbReference type="PANTHER" id="PTHR12143:SF39">
    <property type="entry name" value="SECRETED PROTEIN"/>
    <property type="match status" value="1"/>
</dbReference>
<evidence type="ECO:0000259" key="1">
    <source>
        <dbReference type="Pfam" id="PF07971"/>
    </source>
</evidence>
<dbReference type="Pfam" id="PF07971">
    <property type="entry name" value="Glyco_hydro_92"/>
    <property type="match status" value="1"/>
</dbReference>
<dbReference type="PANTHER" id="PTHR12143">
    <property type="entry name" value="PEPTIDE N-GLYCANASE PNGASE -RELATED"/>
    <property type="match status" value="1"/>
</dbReference>
<gene>
    <name evidence="2" type="ORF">GALL_160650</name>
</gene>
<dbReference type="EMBL" id="MLJW01000080">
    <property type="protein sequence ID" value="OIR01764.1"/>
    <property type="molecule type" value="Genomic_DNA"/>
</dbReference>
<dbReference type="InterPro" id="IPR050883">
    <property type="entry name" value="PNGase"/>
</dbReference>
<comment type="caution">
    <text evidence="2">The sequence shown here is derived from an EMBL/GenBank/DDBJ whole genome shotgun (WGS) entry which is preliminary data.</text>
</comment>
<dbReference type="GO" id="GO:0005829">
    <property type="term" value="C:cytosol"/>
    <property type="evidence" value="ECO:0007669"/>
    <property type="project" value="TreeGrafter"/>
</dbReference>
<keyword evidence="2" id="KW-0378">Hydrolase</keyword>
<proteinExistence type="predicted"/>
<protein>
    <submittedName>
        <fullName evidence="2">Glycosyl hydrolase family 92</fullName>
    </submittedName>
</protein>
<reference evidence="2" key="1">
    <citation type="submission" date="2016-10" db="EMBL/GenBank/DDBJ databases">
        <title>Sequence of Gallionella enrichment culture.</title>
        <authorList>
            <person name="Poehlein A."/>
            <person name="Muehling M."/>
            <person name="Daniel R."/>
        </authorList>
    </citation>
    <scope>NUCLEOTIDE SEQUENCE</scope>
</reference>
<dbReference type="GO" id="GO:0006516">
    <property type="term" value="P:glycoprotein catabolic process"/>
    <property type="evidence" value="ECO:0007669"/>
    <property type="project" value="TreeGrafter"/>
</dbReference>
<dbReference type="Gene3D" id="3.30.2080.10">
    <property type="entry name" value="GH92 mannosidase domain"/>
    <property type="match status" value="1"/>
</dbReference>
<dbReference type="GO" id="GO:0000224">
    <property type="term" value="F:peptide-N4-(N-acetyl-beta-glucosaminyl)asparagine amidase activity"/>
    <property type="evidence" value="ECO:0007669"/>
    <property type="project" value="TreeGrafter"/>
</dbReference>